<dbReference type="RefSeq" id="XP_004180693.1">
    <property type="nucleotide sequence ID" value="XM_004180645.1"/>
</dbReference>
<keyword evidence="2" id="KW-1185">Reference proteome</keyword>
<evidence type="ECO:0000313" key="1">
    <source>
        <dbReference type="EMBL" id="CCH61174.1"/>
    </source>
</evidence>
<protein>
    <submittedName>
        <fullName evidence="1">Uncharacterized protein</fullName>
    </submittedName>
</protein>
<name>I2H472_HENB6</name>
<dbReference type="Proteomes" id="UP000002866">
    <property type="component" value="Chromosome 5"/>
</dbReference>
<accession>I2H472</accession>
<organism evidence="1 2">
    <name type="scientific">Henningerozyma blattae (strain ATCC 34711 / CBS 6284 / DSM 70876 / NBRC 10599 / NRRL Y-10934 / UCD 77-7)</name>
    <name type="common">Yeast</name>
    <name type="synonym">Tetrapisispora blattae</name>
    <dbReference type="NCBI Taxonomy" id="1071380"/>
    <lineage>
        <taxon>Eukaryota</taxon>
        <taxon>Fungi</taxon>
        <taxon>Dikarya</taxon>
        <taxon>Ascomycota</taxon>
        <taxon>Saccharomycotina</taxon>
        <taxon>Saccharomycetes</taxon>
        <taxon>Saccharomycetales</taxon>
        <taxon>Saccharomycetaceae</taxon>
        <taxon>Henningerozyma</taxon>
    </lineage>
</organism>
<evidence type="ECO:0000313" key="2">
    <source>
        <dbReference type="Proteomes" id="UP000002866"/>
    </source>
</evidence>
<gene>
    <name evidence="1" type="primary">TBLA0E01150</name>
    <name evidence="1" type="ORF">TBLA_0E01150</name>
</gene>
<dbReference type="HOGENOM" id="CLU_1305602_0_0_1"/>
<dbReference type="KEGG" id="tbl:TBLA_0E01150"/>
<dbReference type="GeneID" id="14496167"/>
<dbReference type="AlphaFoldDB" id="I2H472"/>
<proteinExistence type="predicted"/>
<dbReference type="InParanoid" id="I2H472"/>
<sequence>MSPKRAVERASPGAVDPGLLHNAQLTQPLVYITRALGAFYIYKALQIYTIHWEKKGKRKEKENQTQNIIHKSHTHKMSTLFKIIPNQFLPRRLSFDSKSKQDKHEEKQLPKKKLRKYKYTPHHTKYQLSPRLSFISEYFSDTDLQFSKIKPSNTDTFDYFYNAYDYNPTERNIIKHNNHYLYHTSTHHTSDNSIIADVDDLGIPFLSLNLG</sequence>
<reference evidence="1 2" key="1">
    <citation type="journal article" date="2011" name="Proc. Natl. Acad. Sci. U.S.A.">
        <title>Evolutionary erosion of yeast sex chromosomes by mating-type switching accidents.</title>
        <authorList>
            <person name="Gordon J.L."/>
            <person name="Armisen D."/>
            <person name="Proux-Wera E."/>
            <person name="Oheigeartaigh S.S."/>
            <person name="Byrne K.P."/>
            <person name="Wolfe K.H."/>
        </authorList>
    </citation>
    <scope>NUCLEOTIDE SEQUENCE [LARGE SCALE GENOMIC DNA]</scope>
    <source>
        <strain evidence="2">ATCC 34711 / CBS 6284 / DSM 70876 / NBRC 10599 / NRRL Y-10934 / UCD 77-7</strain>
    </source>
</reference>
<dbReference type="EMBL" id="HE806320">
    <property type="protein sequence ID" value="CCH61174.1"/>
    <property type="molecule type" value="Genomic_DNA"/>
</dbReference>